<name>A0A7X2P7P0_9FIRM</name>
<organism evidence="8 9">
    <name type="scientific">Bilifractor porci</name>
    <dbReference type="NCBI Taxonomy" id="2606636"/>
    <lineage>
        <taxon>Bacteria</taxon>
        <taxon>Bacillati</taxon>
        <taxon>Bacillota</taxon>
        <taxon>Clostridia</taxon>
        <taxon>Lachnospirales</taxon>
        <taxon>Lachnospiraceae</taxon>
        <taxon>Bilifractor</taxon>
    </lineage>
</organism>
<evidence type="ECO:0000259" key="6">
    <source>
        <dbReference type="Pfam" id="PF13802"/>
    </source>
</evidence>
<evidence type="ECO:0000256" key="4">
    <source>
        <dbReference type="RuleBase" id="RU361185"/>
    </source>
</evidence>
<dbReference type="Gene3D" id="3.20.20.80">
    <property type="entry name" value="Glycosidases"/>
    <property type="match status" value="1"/>
</dbReference>
<keyword evidence="9" id="KW-1185">Reference proteome</keyword>
<dbReference type="SUPFAM" id="SSF51011">
    <property type="entry name" value="Glycosyl hydrolase domain"/>
    <property type="match status" value="1"/>
</dbReference>
<dbReference type="GO" id="GO:0004553">
    <property type="term" value="F:hydrolase activity, hydrolyzing O-glycosyl compounds"/>
    <property type="evidence" value="ECO:0007669"/>
    <property type="project" value="InterPro"/>
</dbReference>
<dbReference type="SUPFAM" id="SSF51445">
    <property type="entry name" value="(Trans)glycosidases"/>
    <property type="match status" value="1"/>
</dbReference>
<evidence type="ECO:0000256" key="3">
    <source>
        <dbReference type="ARBA" id="ARBA00023295"/>
    </source>
</evidence>
<dbReference type="EMBL" id="VUMV01000003">
    <property type="protein sequence ID" value="MST81768.1"/>
    <property type="molecule type" value="Genomic_DNA"/>
</dbReference>
<dbReference type="Proteomes" id="UP000466864">
    <property type="component" value="Unassembled WGS sequence"/>
</dbReference>
<dbReference type="Gene3D" id="2.60.40.4040">
    <property type="match status" value="1"/>
</dbReference>
<protein>
    <submittedName>
        <fullName evidence="8">Alpha-glucosidase</fullName>
    </submittedName>
</protein>
<keyword evidence="3 4" id="KW-0326">Glycosidase</keyword>
<feature type="domain" description="Glycoside hydrolase family 31 N-terminal" evidence="6">
    <location>
        <begin position="42"/>
        <end position="112"/>
    </location>
</feature>
<dbReference type="PROSITE" id="PS00129">
    <property type="entry name" value="GLYCOSYL_HYDROL_F31_1"/>
    <property type="match status" value="1"/>
</dbReference>
<dbReference type="GO" id="GO:0005975">
    <property type="term" value="P:carbohydrate metabolic process"/>
    <property type="evidence" value="ECO:0007669"/>
    <property type="project" value="InterPro"/>
</dbReference>
<dbReference type="AlphaFoldDB" id="A0A7X2P7P0"/>
<evidence type="ECO:0000256" key="2">
    <source>
        <dbReference type="ARBA" id="ARBA00022801"/>
    </source>
</evidence>
<dbReference type="CDD" id="cd14752">
    <property type="entry name" value="GH31_N"/>
    <property type="match status" value="1"/>
</dbReference>
<dbReference type="SUPFAM" id="SSF74650">
    <property type="entry name" value="Galactose mutarotase-like"/>
    <property type="match status" value="1"/>
</dbReference>
<evidence type="ECO:0000259" key="5">
    <source>
        <dbReference type="Pfam" id="PF01055"/>
    </source>
</evidence>
<dbReference type="GO" id="GO:0030246">
    <property type="term" value="F:carbohydrate binding"/>
    <property type="evidence" value="ECO:0007669"/>
    <property type="project" value="InterPro"/>
</dbReference>
<evidence type="ECO:0000313" key="8">
    <source>
        <dbReference type="EMBL" id="MST81768.1"/>
    </source>
</evidence>
<comment type="similarity">
    <text evidence="1 4">Belongs to the glycosyl hydrolase 31 family.</text>
</comment>
<dbReference type="Pfam" id="PF13802">
    <property type="entry name" value="Gal_mutarotas_2"/>
    <property type="match status" value="1"/>
</dbReference>
<evidence type="ECO:0000256" key="1">
    <source>
        <dbReference type="ARBA" id="ARBA00007806"/>
    </source>
</evidence>
<reference evidence="8 9" key="1">
    <citation type="submission" date="2019-08" db="EMBL/GenBank/DDBJ databases">
        <title>In-depth cultivation of the pig gut microbiome towards novel bacterial diversity and tailored functional studies.</title>
        <authorList>
            <person name="Wylensek D."/>
            <person name="Hitch T.C.A."/>
            <person name="Clavel T."/>
        </authorList>
    </citation>
    <scope>NUCLEOTIDE SEQUENCE [LARGE SCALE GENOMIC DNA]</scope>
    <source>
        <strain evidence="8 9">Oil+RF-744-WCA-WT-13</strain>
    </source>
</reference>
<accession>A0A7X2P7P0</accession>
<dbReference type="Pfam" id="PF21365">
    <property type="entry name" value="Glyco_hydro_31_3rd"/>
    <property type="match status" value="1"/>
</dbReference>
<evidence type="ECO:0000313" key="9">
    <source>
        <dbReference type="Proteomes" id="UP000466864"/>
    </source>
</evidence>
<dbReference type="CDD" id="cd06604">
    <property type="entry name" value="GH31_glucosidase_II_MalA"/>
    <property type="match status" value="1"/>
</dbReference>
<proteinExistence type="inferred from homology"/>
<keyword evidence="2 4" id="KW-0378">Hydrolase</keyword>
<dbReference type="InterPro" id="IPR030458">
    <property type="entry name" value="Glyco_hydro_31_AS"/>
</dbReference>
<comment type="caution">
    <text evidence="8">The sequence shown here is derived from an EMBL/GenBank/DDBJ whole genome shotgun (WGS) entry which is preliminary data.</text>
</comment>
<sequence>MIRHYVIGNPIETDSVVMSIPAEEGEIPGFTSDIAAKTLRCRMDCEDVVYGLGETVRGMNKRNWLYISNNTDDYMHTEGKHSLYASQNFILVFSPQRAFGLYVDTPGKVIFDLGYTDPDVLVIDFDDFDANLYLVQDSTLSGIAHEFRRLVGRSYIPPKWAFGYGQSRWSYRTAEEVKTVADRYLEEGIPLDSIYLDIDYMDHYKDFTVNEQAFPEFADFCTKMKKRGIHLVPIIDAGVKIEDGYDVCEEGKKADYFVKDEEGNDLVAAVWPGKVHFPDFMKPETRKWFGEHYRVLLDQGVDGFWNDMNEPAIFYTEKHLSQVFRRLDEFKGQNLDIDSFFEMVSLTGELSNNPEDYRSFYHTYKGKLYRHDKLHNLYGYLMTRAAGEAFRKLCPDRRILLFSRASYIGMHRYGGVWTGDNRSWWNHLLLSMQQMVGLNLCGFLYSGSDMGGFGDDTTEDLMMRWLEMALFIPLYRNHNAKGNRFQELSEFAHPERFRPIVELRYALLPYIYSEFMKAALRDGMYMMPLAFQWQDDRRAVETEDQLLVGESVMIAPVYRQNAAGRYVYLPEDMKLLRMRSWKDYDEIRLSKGDHYLRAELGETLIFIRKGHVLPICRPAENTASLDYSTIHYVCNEGKPENYELYNDDGISAVTDLQDHILK</sequence>
<dbReference type="PANTHER" id="PTHR22762:SF120">
    <property type="entry name" value="HETEROGLYCAN GLUCOSIDASE 1"/>
    <property type="match status" value="1"/>
</dbReference>
<feature type="domain" description="Glycoside hydrolase family 31 TIM barrel" evidence="5">
    <location>
        <begin position="155"/>
        <end position="513"/>
    </location>
</feature>
<dbReference type="InterPro" id="IPR025887">
    <property type="entry name" value="Glyco_hydro_31_N_dom"/>
</dbReference>
<dbReference type="InterPro" id="IPR000322">
    <property type="entry name" value="Glyco_hydro_31_TIM"/>
</dbReference>
<dbReference type="RefSeq" id="WP_154457677.1">
    <property type="nucleotide sequence ID" value="NZ_VUMV01000003.1"/>
</dbReference>
<feature type="domain" description="Glycosyl hydrolase family 31 C-terminal" evidence="7">
    <location>
        <begin position="525"/>
        <end position="613"/>
    </location>
</feature>
<dbReference type="Gene3D" id="2.60.40.1760">
    <property type="entry name" value="glycosyl hydrolase (family 31)"/>
    <property type="match status" value="1"/>
</dbReference>
<dbReference type="Pfam" id="PF01055">
    <property type="entry name" value="Glyco_hydro_31_2nd"/>
    <property type="match status" value="1"/>
</dbReference>
<dbReference type="PANTHER" id="PTHR22762">
    <property type="entry name" value="ALPHA-GLUCOSIDASE"/>
    <property type="match status" value="1"/>
</dbReference>
<gene>
    <name evidence="8" type="ORF">FYJ60_05510</name>
</gene>
<dbReference type="InterPro" id="IPR011013">
    <property type="entry name" value="Gal_mutarotase_sf_dom"/>
</dbReference>
<dbReference type="InterPro" id="IPR017853">
    <property type="entry name" value="GH"/>
</dbReference>
<dbReference type="InterPro" id="IPR048395">
    <property type="entry name" value="Glyco_hydro_31_C"/>
</dbReference>
<evidence type="ECO:0000259" key="7">
    <source>
        <dbReference type="Pfam" id="PF21365"/>
    </source>
</evidence>